<sequence length="83" mass="10353">MMYSTYQDRQKKNRINKSTKRKIPKKYKKNDVMNLFDKKRYIIYDIRKYYDKVSFSMFKRHLHLNPKCGLILRIPMCTYIHAR</sequence>
<dbReference type="Proteomes" id="UP000030640">
    <property type="component" value="Unassembled WGS sequence"/>
</dbReference>
<keyword evidence="3" id="KW-1185">Reference proteome</keyword>
<evidence type="ECO:0000313" key="2">
    <source>
        <dbReference type="EMBL" id="EUD66725.1"/>
    </source>
</evidence>
<proteinExistence type="predicted"/>
<evidence type="ECO:0000256" key="1">
    <source>
        <dbReference type="SAM" id="MobiDB-lite"/>
    </source>
</evidence>
<accession>W7A4Q8</accession>
<organism evidence="2 3">
    <name type="scientific">Plasmodium inui San Antonio 1</name>
    <dbReference type="NCBI Taxonomy" id="1237626"/>
    <lineage>
        <taxon>Eukaryota</taxon>
        <taxon>Sar</taxon>
        <taxon>Alveolata</taxon>
        <taxon>Apicomplexa</taxon>
        <taxon>Aconoidasida</taxon>
        <taxon>Haemosporida</taxon>
        <taxon>Plasmodiidae</taxon>
        <taxon>Plasmodium</taxon>
        <taxon>Plasmodium (Plasmodium)</taxon>
    </lineage>
</organism>
<dbReference type="RefSeq" id="XP_008816531.1">
    <property type="nucleotide sequence ID" value="XM_008818309.1"/>
</dbReference>
<protein>
    <submittedName>
        <fullName evidence="2">Uncharacterized protein</fullName>
    </submittedName>
</protein>
<gene>
    <name evidence="2" type="ORF">C922_02710</name>
</gene>
<dbReference type="AlphaFoldDB" id="W7A4Q8"/>
<name>W7A4Q8_9APIC</name>
<reference evidence="2 3" key="1">
    <citation type="submission" date="2013-02" db="EMBL/GenBank/DDBJ databases">
        <title>The Genome Sequence of Plasmodium inui San Antonio 1.</title>
        <authorList>
            <consortium name="The Broad Institute Genome Sequencing Platform"/>
            <consortium name="The Broad Institute Genome Sequencing Center for Infectious Disease"/>
            <person name="Neafsey D."/>
            <person name="Cheeseman I."/>
            <person name="Volkman S."/>
            <person name="Adams J."/>
            <person name="Walker B."/>
            <person name="Young S.K."/>
            <person name="Zeng Q."/>
            <person name="Gargeya S."/>
            <person name="Fitzgerald M."/>
            <person name="Haas B."/>
            <person name="Abouelleil A."/>
            <person name="Alvarado L."/>
            <person name="Arachchi H.M."/>
            <person name="Berlin A.M."/>
            <person name="Chapman S.B."/>
            <person name="Dewar J."/>
            <person name="Goldberg J."/>
            <person name="Griggs A."/>
            <person name="Gujja S."/>
            <person name="Hansen M."/>
            <person name="Howarth C."/>
            <person name="Imamovic A."/>
            <person name="Larimer J."/>
            <person name="McCowan C."/>
            <person name="Murphy C."/>
            <person name="Neiman D."/>
            <person name="Pearson M."/>
            <person name="Priest M."/>
            <person name="Roberts A."/>
            <person name="Saif S."/>
            <person name="Shea T."/>
            <person name="Sisk P."/>
            <person name="Sykes S."/>
            <person name="Wortman J."/>
            <person name="Nusbaum C."/>
            <person name="Birren B."/>
        </authorList>
    </citation>
    <scope>NUCLEOTIDE SEQUENCE [LARGE SCALE GENOMIC DNA]</scope>
    <source>
        <strain evidence="2 3">San Antonio 1</strain>
    </source>
</reference>
<feature type="region of interest" description="Disordered" evidence="1">
    <location>
        <begin position="1"/>
        <end position="23"/>
    </location>
</feature>
<dbReference type="VEuPathDB" id="PlasmoDB:C922_02710"/>
<feature type="compositionally biased region" description="Basic residues" evidence="1">
    <location>
        <begin position="11"/>
        <end position="23"/>
    </location>
</feature>
<dbReference type="GeneID" id="20037984"/>
<evidence type="ECO:0000313" key="3">
    <source>
        <dbReference type="Proteomes" id="UP000030640"/>
    </source>
</evidence>
<dbReference type="EMBL" id="KI965469">
    <property type="protein sequence ID" value="EUD66725.1"/>
    <property type="molecule type" value="Genomic_DNA"/>
</dbReference>